<feature type="transmembrane region" description="Helical" evidence="1">
    <location>
        <begin position="71"/>
        <end position="90"/>
    </location>
</feature>
<proteinExistence type="predicted"/>
<keyword evidence="3" id="KW-1185">Reference proteome</keyword>
<accession>A0AAV9K8W6</accession>
<feature type="transmembrane region" description="Helical" evidence="1">
    <location>
        <begin position="29"/>
        <end position="51"/>
    </location>
</feature>
<keyword evidence="1" id="KW-0812">Transmembrane</keyword>
<dbReference type="Proteomes" id="UP001311915">
    <property type="component" value="Unassembled WGS sequence"/>
</dbReference>
<evidence type="ECO:0000313" key="3">
    <source>
        <dbReference type="Proteomes" id="UP001311915"/>
    </source>
</evidence>
<reference evidence="2 3" key="1">
    <citation type="submission" date="2023-10" db="EMBL/GenBank/DDBJ databases">
        <title>Genome-Wide Identification Analysis in wild type Solanum Pinnatisectum Reveals Some Genes Defensing Phytophthora Infestans.</title>
        <authorList>
            <person name="Sun C."/>
        </authorList>
    </citation>
    <scope>NUCLEOTIDE SEQUENCE [LARGE SCALE GENOMIC DNA]</scope>
    <source>
        <strain evidence="2">LQN</strain>
        <tissue evidence="2">Leaf</tissue>
    </source>
</reference>
<sequence>MDCDGHNSFSFRNYSTSQMLFLQISNYTFSYVYVTSGATALVYSAFFMNLVDILNWKYLFLPLEWIGNNVVLVYVGTLLYAYILEALFLMKFSSFSCLLYKIRCSIVLETRKSFI</sequence>
<keyword evidence="1" id="KW-1133">Transmembrane helix</keyword>
<name>A0AAV9K8W6_9SOLN</name>
<dbReference type="AlphaFoldDB" id="A0AAV9K8W6"/>
<comment type="caution">
    <text evidence="2">The sequence shown here is derived from an EMBL/GenBank/DDBJ whole genome shotgun (WGS) entry which is preliminary data.</text>
</comment>
<gene>
    <name evidence="2" type="ORF">R3W88_004232</name>
</gene>
<dbReference type="EMBL" id="JAWPEI010000011">
    <property type="protein sequence ID" value="KAK4709719.1"/>
    <property type="molecule type" value="Genomic_DNA"/>
</dbReference>
<protein>
    <submittedName>
        <fullName evidence="2">Uncharacterized protein</fullName>
    </submittedName>
</protein>
<organism evidence="2 3">
    <name type="scientific">Solanum pinnatisectum</name>
    <name type="common">tansyleaf nightshade</name>
    <dbReference type="NCBI Taxonomy" id="50273"/>
    <lineage>
        <taxon>Eukaryota</taxon>
        <taxon>Viridiplantae</taxon>
        <taxon>Streptophyta</taxon>
        <taxon>Embryophyta</taxon>
        <taxon>Tracheophyta</taxon>
        <taxon>Spermatophyta</taxon>
        <taxon>Magnoliopsida</taxon>
        <taxon>eudicotyledons</taxon>
        <taxon>Gunneridae</taxon>
        <taxon>Pentapetalae</taxon>
        <taxon>asterids</taxon>
        <taxon>lamiids</taxon>
        <taxon>Solanales</taxon>
        <taxon>Solanaceae</taxon>
        <taxon>Solanoideae</taxon>
        <taxon>Solaneae</taxon>
        <taxon>Solanum</taxon>
    </lineage>
</organism>
<keyword evidence="1" id="KW-0472">Membrane</keyword>
<evidence type="ECO:0000256" key="1">
    <source>
        <dbReference type="SAM" id="Phobius"/>
    </source>
</evidence>
<evidence type="ECO:0000313" key="2">
    <source>
        <dbReference type="EMBL" id="KAK4709719.1"/>
    </source>
</evidence>